<evidence type="ECO:0000256" key="2">
    <source>
        <dbReference type="ARBA" id="ARBA00022692"/>
    </source>
</evidence>
<accession>F2UIL3</accession>
<evidence type="ECO:0000256" key="3">
    <source>
        <dbReference type="ARBA" id="ARBA00022989"/>
    </source>
</evidence>
<keyword evidence="8" id="KW-1185">Reference proteome</keyword>
<dbReference type="Proteomes" id="UP000007799">
    <property type="component" value="Unassembled WGS sequence"/>
</dbReference>
<feature type="transmembrane region" description="Helical" evidence="5">
    <location>
        <begin position="180"/>
        <end position="201"/>
    </location>
</feature>
<evidence type="ECO:0000259" key="6">
    <source>
        <dbReference type="Pfam" id="PF03151"/>
    </source>
</evidence>
<feature type="transmembrane region" description="Helical" evidence="5">
    <location>
        <begin position="249"/>
        <end position="268"/>
    </location>
</feature>
<dbReference type="PANTHER" id="PTHR11132">
    <property type="entry name" value="SOLUTE CARRIER FAMILY 35"/>
    <property type="match status" value="1"/>
</dbReference>
<name>F2UIL3_SALR5</name>
<evidence type="ECO:0000256" key="1">
    <source>
        <dbReference type="ARBA" id="ARBA00004141"/>
    </source>
</evidence>
<dbReference type="OrthoDB" id="5547497at2759"/>
<keyword evidence="2 5" id="KW-0812">Transmembrane</keyword>
<feature type="transmembrane region" description="Helical" evidence="5">
    <location>
        <begin position="221"/>
        <end position="242"/>
    </location>
</feature>
<evidence type="ECO:0000313" key="8">
    <source>
        <dbReference type="Proteomes" id="UP000007799"/>
    </source>
</evidence>
<dbReference type="Pfam" id="PF03151">
    <property type="entry name" value="TPT"/>
    <property type="match status" value="1"/>
</dbReference>
<keyword evidence="3 5" id="KW-1133">Transmembrane helix</keyword>
<proteinExistence type="predicted"/>
<dbReference type="OMA" id="WMVVNTL"/>
<organism evidence="8">
    <name type="scientific">Salpingoeca rosetta (strain ATCC 50818 / BSB-021)</name>
    <dbReference type="NCBI Taxonomy" id="946362"/>
    <lineage>
        <taxon>Eukaryota</taxon>
        <taxon>Choanoflagellata</taxon>
        <taxon>Craspedida</taxon>
        <taxon>Salpingoecidae</taxon>
        <taxon>Salpingoeca</taxon>
    </lineage>
</organism>
<feature type="transmembrane region" description="Helical" evidence="5">
    <location>
        <begin position="150"/>
        <end position="168"/>
    </location>
</feature>
<sequence>MAAANCLQPTQLFMLLNYTSSIMIVFLNKMAYTYGFPSITLTMIHFLMTFAGLKVCSMMGIFQVKRLRIMDVLPLSLAFCGFVVFTNLSLLYNTVGFYQLAKVMTTPAIVLVHWVFYKQSYSKPILLSLLLVCIGVAQATQADVTTNSKGLFFATCGVLVTSIYQIWVKTKQQDLEVSAFQLLFYQAPLSAGLLAVIIPFVEPPFEPYGVLAQEWSAPALLAVLGSSIMAFLVNLSIFLVIGKTSPITYNVLGHFKLCTVLAGGFIIFHDPLNASQSMGILLTLFGIFAYTHFKLKESGAVLPTASKQGSGSSA</sequence>
<evidence type="ECO:0000313" key="7">
    <source>
        <dbReference type="EMBL" id="EGD77062.1"/>
    </source>
</evidence>
<feature type="transmembrane region" description="Helical" evidence="5">
    <location>
        <begin position="124"/>
        <end position="144"/>
    </location>
</feature>
<protein>
    <submittedName>
        <fullName evidence="7">Solute carrier family 35 member E3</fullName>
    </submittedName>
</protein>
<feature type="transmembrane region" description="Helical" evidence="5">
    <location>
        <begin position="72"/>
        <end position="91"/>
    </location>
</feature>
<dbReference type="eggNOG" id="KOG1441">
    <property type="taxonomic scope" value="Eukaryota"/>
</dbReference>
<dbReference type="InParanoid" id="F2UIL3"/>
<gene>
    <name evidence="7" type="ORF">PTSG_07402</name>
</gene>
<dbReference type="KEGG" id="sre:PTSG_07402"/>
<dbReference type="EMBL" id="GL832976">
    <property type="protein sequence ID" value="EGD77062.1"/>
    <property type="molecule type" value="Genomic_DNA"/>
</dbReference>
<evidence type="ECO:0000256" key="5">
    <source>
        <dbReference type="SAM" id="Phobius"/>
    </source>
</evidence>
<evidence type="ECO:0000256" key="4">
    <source>
        <dbReference type="ARBA" id="ARBA00023136"/>
    </source>
</evidence>
<keyword evidence="4 5" id="KW-0472">Membrane</keyword>
<feature type="transmembrane region" description="Helical" evidence="5">
    <location>
        <begin position="97"/>
        <end position="117"/>
    </location>
</feature>
<dbReference type="AlphaFoldDB" id="F2UIL3"/>
<dbReference type="GeneID" id="16071465"/>
<dbReference type="RefSeq" id="XP_004990902.1">
    <property type="nucleotide sequence ID" value="XM_004990845.1"/>
</dbReference>
<dbReference type="FunCoup" id="F2UIL3">
    <property type="interactions" value="361"/>
</dbReference>
<feature type="transmembrane region" description="Helical" evidence="5">
    <location>
        <begin position="38"/>
        <end position="60"/>
    </location>
</feature>
<dbReference type="GO" id="GO:0016020">
    <property type="term" value="C:membrane"/>
    <property type="evidence" value="ECO:0007669"/>
    <property type="project" value="UniProtKB-SubCell"/>
</dbReference>
<dbReference type="STRING" id="946362.F2UIL3"/>
<feature type="transmembrane region" description="Helical" evidence="5">
    <location>
        <begin position="274"/>
        <end position="293"/>
    </location>
</feature>
<reference evidence="7" key="1">
    <citation type="submission" date="2009-08" db="EMBL/GenBank/DDBJ databases">
        <title>Annotation of Salpingoeca rosetta.</title>
        <authorList>
            <consortium name="The Broad Institute Genome Sequencing Platform"/>
            <person name="Russ C."/>
            <person name="Cuomo C."/>
            <person name="Burger G."/>
            <person name="Gray M.W."/>
            <person name="Holland P.W.H."/>
            <person name="King N."/>
            <person name="Lang F.B.F."/>
            <person name="Roger A.J."/>
            <person name="Ruiz-Trillo I."/>
            <person name="Young S.K."/>
            <person name="Zeng Q."/>
            <person name="Gargeya S."/>
            <person name="Alvarado L."/>
            <person name="Berlin A."/>
            <person name="Chapman S.B."/>
            <person name="Chen Z."/>
            <person name="Freedman E."/>
            <person name="Gellesch M."/>
            <person name="Goldberg J."/>
            <person name="Griggs A."/>
            <person name="Gujja S."/>
            <person name="Heilman E."/>
            <person name="Heiman D."/>
            <person name="Howarth C."/>
            <person name="Mehta T."/>
            <person name="Neiman D."/>
            <person name="Pearson M."/>
            <person name="Roberts A."/>
            <person name="Saif S."/>
            <person name="Shea T."/>
            <person name="Shenoy N."/>
            <person name="Sisk P."/>
            <person name="Stolte C."/>
            <person name="Sykes S."/>
            <person name="White J."/>
            <person name="Yandava C."/>
            <person name="Haas B."/>
            <person name="Nusbaum C."/>
            <person name="Birren B."/>
        </authorList>
    </citation>
    <scope>NUCLEOTIDE SEQUENCE [LARGE SCALE GENOMIC DNA]</scope>
    <source>
        <strain evidence="7">ATCC 50818</strain>
    </source>
</reference>
<feature type="transmembrane region" description="Helical" evidence="5">
    <location>
        <begin position="12"/>
        <end position="32"/>
    </location>
</feature>
<dbReference type="InterPro" id="IPR004853">
    <property type="entry name" value="Sugar_P_trans_dom"/>
</dbReference>
<comment type="subcellular location">
    <subcellularLocation>
        <location evidence="1">Membrane</location>
        <topology evidence="1">Multi-pass membrane protein</topology>
    </subcellularLocation>
</comment>
<feature type="domain" description="Sugar phosphate transporter" evidence="6">
    <location>
        <begin position="12"/>
        <end position="290"/>
    </location>
</feature>
<dbReference type="InterPro" id="IPR050186">
    <property type="entry name" value="TPT_transporter"/>
</dbReference>